<protein>
    <submittedName>
        <fullName evidence="1">Uncharacterized protein</fullName>
    </submittedName>
</protein>
<dbReference type="RefSeq" id="WP_159333573.1">
    <property type="nucleotide sequence ID" value="NZ_DAMAVR010000169.1"/>
</dbReference>
<sequence>MINYNNNKGFKLLLDYYHHNLPSTKVGNHILTGSWIDSDGRYGWDDFVHTNTLDHAYTILSKEYSISMSRAAYSDMLLKGIDGVVIFALDNPSLISNAKVVSDSEIKVLQKYVRNGGSLMLMLNAVEKNRFNESFEMGQTKKLLRGFGLGWNNDDTHYSDTADLSTFNNLEYEMQVAGLQAVPRSNTLSKIPLPEYEVFNPRPTTQMPFFEASARLVLNAVRDTMLGAVRADVKVVDFKWFDRSDEDHEQNVISLLIGKQGKVAQIEPKGKHATWIAPDISMISAILPTTGVKPGDSWQSMESIRIPAIRATDLPFVKMQNLEILYMDDQERNDKPCRLLVSTGEAWLSDWGITVNDILTEEEVKKVGGTHYNFLHNRGGKILFKREQWVDRKTGIVLEARLQTRIITWIKDDRRPIGKSNLAKDSETIVSLANITTLKLKN</sequence>
<dbReference type="EMBL" id="CABWMV010000017">
    <property type="protein sequence ID" value="VXC77828.1"/>
    <property type="molecule type" value="Genomic_DNA"/>
</dbReference>
<evidence type="ECO:0000313" key="2">
    <source>
        <dbReference type="Proteomes" id="UP000432350"/>
    </source>
</evidence>
<proteinExistence type="predicted"/>
<name>A0A654BDE3_SPHMU</name>
<dbReference type="AlphaFoldDB" id="A0A654BDE3"/>
<dbReference type="Proteomes" id="UP000432350">
    <property type="component" value="Unassembled WGS sequence"/>
</dbReference>
<organism evidence="1 2">
    <name type="scientific">Sphingobacterium multivorum</name>
    <dbReference type="NCBI Taxonomy" id="28454"/>
    <lineage>
        <taxon>Bacteria</taxon>
        <taxon>Pseudomonadati</taxon>
        <taxon>Bacteroidota</taxon>
        <taxon>Sphingobacteriia</taxon>
        <taxon>Sphingobacteriales</taxon>
        <taxon>Sphingobacteriaceae</taxon>
        <taxon>Sphingobacterium</taxon>
    </lineage>
</organism>
<evidence type="ECO:0000313" key="1">
    <source>
        <dbReference type="EMBL" id="VXC77828.1"/>
    </source>
</evidence>
<gene>
    <name evidence="1" type="ORF">SPHINGO8BC_240001</name>
</gene>
<reference evidence="1 2" key="1">
    <citation type="submission" date="2019-10" db="EMBL/GenBank/DDBJ databases">
        <authorList>
            <person name="Karimi E."/>
        </authorList>
    </citation>
    <scope>NUCLEOTIDE SEQUENCE [LARGE SCALE GENOMIC DNA]</scope>
    <source>
        <strain evidence="1">Sphingobacterium sp. 8BC</strain>
    </source>
</reference>
<accession>A0A654BDE3</accession>